<feature type="domain" description="UvrD-like helicase C-terminal" evidence="12">
    <location>
        <begin position="30"/>
        <end position="119"/>
    </location>
</feature>
<dbReference type="PANTHER" id="PTHR11070">
    <property type="entry name" value="UVRD / RECB / PCRA DNA HELICASE FAMILY MEMBER"/>
    <property type="match status" value="1"/>
</dbReference>
<evidence type="ECO:0000256" key="2">
    <source>
        <dbReference type="ARBA" id="ARBA00022741"/>
    </source>
</evidence>
<dbReference type="InterPro" id="IPR000212">
    <property type="entry name" value="DNA_helicase_UvrD/REP"/>
</dbReference>
<comment type="caution">
    <text evidence="13">The sequence shown here is derived from an EMBL/GenBank/DDBJ whole genome shotgun (WGS) entry which is preliminary data.</text>
</comment>
<feature type="compositionally biased region" description="Basic and acidic residues" evidence="10">
    <location>
        <begin position="188"/>
        <end position="199"/>
    </location>
</feature>
<dbReference type="GO" id="GO:0043138">
    <property type="term" value="F:3'-5' DNA helicase activity"/>
    <property type="evidence" value="ECO:0007669"/>
    <property type="project" value="TreeGrafter"/>
</dbReference>
<keyword evidence="8" id="KW-0238">DNA-binding</keyword>
<evidence type="ECO:0000256" key="1">
    <source>
        <dbReference type="ARBA" id="ARBA00022722"/>
    </source>
</evidence>
<feature type="compositionally biased region" description="Low complexity" evidence="10">
    <location>
        <begin position="172"/>
        <end position="183"/>
    </location>
</feature>
<keyword evidence="7 13" id="KW-0067">ATP-binding</keyword>
<dbReference type="AlphaFoldDB" id="A0A956RQQ7"/>
<keyword evidence="3" id="KW-0227">DNA damage</keyword>
<evidence type="ECO:0000256" key="5">
    <source>
        <dbReference type="ARBA" id="ARBA00022806"/>
    </source>
</evidence>
<dbReference type="Pfam" id="PF13361">
    <property type="entry name" value="UvrD_C"/>
    <property type="match status" value="1"/>
</dbReference>
<dbReference type="InterPro" id="IPR038726">
    <property type="entry name" value="PDDEXK_AddAB-type"/>
</dbReference>
<keyword evidence="1" id="KW-0540">Nuclease</keyword>
<dbReference type="EMBL" id="JAGQHR010000622">
    <property type="protein sequence ID" value="MCA9729250.1"/>
    <property type="molecule type" value="Genomic_DNA"/>
</dbReference>
<protein>
    <submittedName>
        <fullName evidence="13">ATP-binding domain-containing protein</fullName>
    </submittedName>
</protein>
<dbReference type="GO" id="GO:0005829">
    <property type="term" value="C:cytosol"/>
    <property type="evidence" value="ECO:0007669"/>
    <property type="project" value="TreeGrafter"/>
</dbReference>
<evidence type="ECO:0000256" key="4">
    <source>
        <dbReference type="ARBA" id="ARBA00022801"/>
    </source>
</evidence>
<reference evidence="13" key="1">
    <citation type="submission" date="2020-04" db="EMBL/GenBank/DDBJ databases">
        <authorList>
            <person name="Zhang T."/>
        </authorList>
    </citation>
    <scope>NUCLEOTIDE SEQUENCE</scope>
    <source>
        <strain evidence="13">HKST-UBA01</strain>
    </source>
</reference>
<dbReference type="InterPro" id="IPR011335">
    <property type="entry name" value="Restrct_endonuc-II-like"/>
</dbReference>
<keyword evidence="9" id="KW-0234">DNA repair</keyword>
<sequence>SGGISFRGFLDRLLEDAEAGRSPEAPILEDGSDGVRIMTVHKAKGLEFPVVILADPTDMLAKGASRVLDPARGLCAMKLGGWAPSLLREYEEVERARDESEGVRLAYVAATRARDLLVVPTLAEGEHALFTASEKGLGATGWIGPVSESLYPTREAWARVQIAPGCPPPLGPAAAGPAAGATPSADLSRTDSGGDRVDTGDDGADFDPPTGVPGYEIGGGVRPGWHRIEYEDDAGEPLATVDAVWWDLSLLDLKVRSLAGLRREDLVAKGDPAAEAQGAERYRAWTDARDRRLAAGEHARHRLVTATRWSEEHETIEQEPSSPISADELDVEVVALEGAGSSRPSGPRFGALVHAVLESVPLRASALEIERATRLQARILGATDAERTAAGGLVSRALEHPLLRRAAVAEEQGRCHRETPVLLHLEADGERGATYVDGVVDLAFLEGDRWIVVDYKTDRELTRALAVYRRQIALYVRAIRIATGVPVHGILFRL</sequence>
<evidence type="ECO:0000313" key="13">
    <source>
        <dbReference type="EMBL" id="MCA9729250.1"/>
    </source>
</evidence>
<keyword evidence="5" id="KW-0347">Helicase</keyword>
<dbReference type="Gene3D" id="3.40.50.300">
    <property type="entry name" value="P-loop containing nucleotide triphosphate hydrolases"/>
    <property type="match status" value="1"/>
</dbReference>
<keyword evidence="2" id="KW-0547">Nucleotide-binding</keyword>
<organism evidence="13 14">
    <name type="scientific">Eiseniibacteriota bacterium</name>
    <dbReference type="NCBI Taxonomy" id="2212470"/>
    <lineage>
        <taxon>Bacteria</taxon>
        <taxon>Candidatus Eiseniibacteriota</taxon>
    </lineage>
</organism>
<dbReference type="GO" id="GO:0003677">
    <property type="term" value="F:DNA binding"/>
    <property type="evidence" value="ECO:0007669"/>
    <property type="project" value="UniProtKB-KW"/>
</dbReference>
<evidence type="ECO:0000256" key="6">
    <source>
        <dbReference type="ARBA" id="ARBA00022839"/>
    </source>
</evidence>
<dbReference type="GO" id="GO:0004527">
    <property type="term" value="F:exonuclease activity"/>
    <property type="evidence" value="ECO:0007669"/>
    <property type="project" value="UniProtKB-KW"/>
</dbReference>
<evidence type="ECO:0000256" key="7">
    <source>
        <dbReference type="ARBA" id="ARBA00022840"/>
    </source>
</evidence>
<keyword evidence="6" id="KW-0269">Exonuclease</keyword>
<dbReference type="Proteomes" id="UP000697710">
    <property type="component" value="Unassembled WGS sequence"/>
</dbReference>
<evidence type="ECO:0000256" key="9">
    <source>
        <dbReference type="ARBA" id="ARBA00023204"/>
    </source>
</evidence>
<keyword evidence="4" id="KW-0378">Hydrolase</keyword>
<dbReference type="GO" id="GO:0005524">
    <property type="term" value="F:ATP binding"/>
    <property type="evidence" value="ECO:0007669"/>
    <property type="project" value="UniProtKB-KW"/>
</dbReference>
<accession>A0A956RQQ7</accession>
<dbReference type="GO" id="GO:0000725">
    <property type="term" value="P:recombinational repair"/>
    <property type="evidence" value="ECO:0007669"/>
    <property type="project" value="TreeGrafter"/>
</dbReference>
<name>A0A956RQQ7_UNCEI</name>
<evidence type="ECO:0000259" key="12">
    <source>
        <dbReference type="Pfam" id="PF13361"/>
    </source>
</evidence>
<evidence type="ECO:0000259" key="11">
    <source>
        <dbReference type="Pfam" id="PF12705"/>
    </source>
</evidence>
<dbReference type="InterPro" id="IPR011604">
    <property type="entry name" value="PDDEXK-like_dom_sf"/>
</dbReference>
<dbReference type="PANTHER" id="PTHR11070:SF2">
    <property type="entry name" value="ATP-DEPENDENT DNA HELICASE SRS2"/>
    <property type="match status" value="1"/>
</dbReference>
<evidence type="ECO:0000256" key="8">
    <source>
        <dbReference type="ARBA" id="ARBA00023125"/>
    </source>
</evidence>
<dbReference type="SUPFAM" id="SSF52540">
    <property type="entry name" value="P-loop containing nucleoside triphosphate hydrolases"/>
    <property type="match status" value="1"/>
</dbReference>
<gene>
    <name evidence="13" type="ORF">KC729_16300</name>
</gene>
<evidence type="ECO:0000256" key="10">
    <source>
        <dbReference type="SAM" id="MobiDB-lite"/>
    </source>
</evidence>
<feature type="non-terminal residue" evidence="13">
    <location>
        <position position="1"/>
    </location>
</feature>
<proteinExistence type="predicted"/>
<dbReference type="Gene3D" id="3.90.320.10">
    <property type="match status" value="1"/>
</dbReference>
<dbReference type="Pfam" id="PF12705">
    <property type="entry name" value="PDDEXK_1"/>
    <property type="match status" value="1"/>
</dbReference>
<evidence type="ECO:0000256" key="3">
    <source>
        <dbReference type="ARBA" id="ARBA00022763"/>
    </source>
</evidence>
<dbReference type="InterPro" id="IPR014017">
    <property type="entry name" value="DNA_helicase_UvrD-like_C"/>
</dbReference>
<feature type="region of interest" description="Disordered" evidence="10">
    <location>
        <begin position="168"/>
        <end position="218"/>
    </location>
</feature>
<dbReference type="InterPro" id="IPR027417">
    <property type="entry name" value="P-loop_NTPase"/>
</dbReference>
<feature type="domain" description="PD-(D/E)XK endonuclease-like" evidence="11">
    <location>
        <begin position="345"/>
        <end position="480"/>
    </location>
</feature>
<reference evidence="13" key="2">
    <citation type="journal article" date="2021" name="Microbiome">
        <title>Successional dynamics and alternative stable states in a saline activated sludge microbial community over 9 years.</title>
        <authorList>
            <person name="Wang Y."/>
            <person name="Ye J."/>
            <person name="Ju F."/>
            <person name="Liu L."/>
            <person name="Boyd J.A."/>
            <person name="Deng Y."/>
            <person name="Parks D.H."/>
            <person name="Jiang X."/>
            <person name="Yin X."/>
            <person name="Woodcroft B.J."/>
            <person name="Tyson G.W."/>
            <person name="Hugenholtz P."/>
            <person name="Polz M.F."/>
            <person name="Zhang T."/>
        </authorList>
    </citation>
    <scope>NUCLEOTIDE SEQUENCE</scope>
    <source>
        <strain evidence="13">HKST-UBA01</strain>
    </source>
</reference>
<dbReference type="SUPFAM" id="SSF52980">
    <property type="entry name" value="Restriction endonuclease-like"/>
    <property type="match status" value="1"/>
</dbReference>
<evidence type="ECO:0000313" key="14">
    <source>
        <dbReference type="Proteomes" id="UP000697710"/>
    </source>
</evidence>